<keyword evidence="2" id="KW-1185">Reference proteome</keyword>
<sequence length="113" mass="13041">MLQFKKSSGKIQIYFPAVDSSRFTTSWAAHQQAIMWCQHEKIPTHYGRNDETSWILPFQIDGSAMMGPLLDFPDLLICLILFFFLREIAKQGVHPVPLVFLPKVMSQLLIFVE</sequence>
<protein>
    <submittedName>
        <fullName evidence="1">Uncharacterized protein</fullName>
    </submittedName>
</protein>
<dbReference type="AlphaFoldDB" id="A0A8X6HAA5"/>
<organism evidence="1 2">
    <name type="scientific">Trichonephila clavata</name>
    <name type="common">Joro spider</name>
    <name type="synonym">Nephila clavata</name>
    <dbReference type="NCBI Taxonomy" id="2740835"/>
    <lineage>
        <taxon>Eukaryota</taxon>
        <taxon>Metazoa</taxon>
        <taxon>Ecdysozoa</taxon>
        <taxon>Arthropoda</taxon>
        <taxon>Chelicerata</taxon>
        <taxon>Arachnida</taxon>
        <taxon>Araneae</taxon>
        <taxon>Araneomorphae</taxon>
        <taxon>Entelegynae</taxon>
        <taxon>Araneoidea</taxon>
        <taxon>Nephilidae</taxon>
        <taxon>Trichonephila</taxon>
    </lineage>
</organism>
<evidence type="ECO:0000313" key="2">
    <source>
        <dbReference type="Proteomes" id="UP000887116"/>
    </source>
</evidence>
<dbReference type="Proteomes" id="UP000887116">
    <property type="component" value="Unassembled WGS sequence"/>
</dbReference>
<proteinExistence type="predicted"/>
<comment type="caution">
    <text evidence="1">The sequence shown here is derived from an EMBL/GenBank/DDBJ whole genome shotgun (WGS) entry which is preliminary data.</text>
</comment>
<reference evidence="1" key="1">
    <citation type="submission" date="2020-07" db="EMBL/GenBank/DDBJ databases">
        <title>Multicomponent nature underlies the extraordinary mechanical properties of spider dragline silk.</title>
        <authorList>
            <person name="Kono N."/>
            <person name="Nakamura H."/>
            <person name="Mori M."/>
            <person name="Yoshida Y."/>
            <person name="Ohtoshi R."/>
            <person name="Malay A.D."/>
            <person name="Moran D.A.P."/>
            <person name="Tomita M."/>
            <person name="Numata K."/>
            <person name="Arakawa K."/>
        </authorList>
    </citation>
    <scope>NUCLEOTIDE SEQUENCE</scope>
</reference>
<dbReference type="EMBL" id="BMAO01017767">
    <property type="protein sequence ID" value="GFR18230.1"/>
    <property type="molecule type" value="Genomic_DNA"/>
</dbReference>
<evidence type="ECO:0000313" key="1">
    <source>
        <dbReference type="EMBL" id="GFR18230.1"/>
    </source>
</evidence>
<accession>A0A8X6HAA5</accession>
<name>A0A8X6HAA5_TRICU</name>
<gene>
    <name evidence="1" type="ORF">TNCT_500431</name>
</gene>